<organism evidence="2 3">
    <name type="scientific">Aeoliella straminimaris</name>
    <dbReference type="NCBI Taxonomy" id="2954799"/>
    <lineage>
        <taxon>Bacteria</taxon>
        <taxon>Pseudomonadati</taxon>
        <taxon>Planctomycetota</taxon>
        <taxon>Planctomycetia</taxon>
        <taxon>Pirellulales</taxon>
        <taxon>Lacipirellulaceae</taxon>
        <taxon>Aeoliella</taxon>
    </lineage>
</organism>
<protein>
    <submittedName>
        <fullName evidence="2">Uncharacterized protein</fullName>
    </submittedName>
</protein>
<name>A0A9X2JIT8_9BACT</name>
<evidence type="ECO:0000313" key="2">
    <source>
        <dbReference type="EMBL" id="MCO6046048.1"/>
    </source>
</evidence>
<dbReference type="RefSeq" id="WP_252854164.1">
    <property type="nucleotide sequence ID" value="NZ_JAMXLR010000065.1"/>
</dbReference>
<dbReference type="Proteomes" id="UP001155241">
    <property type="component" value="Unassembled WGS sequence"/>
</dbReference>
<keyword evidence="1" id="KW-0732">Signal</keyword>
<feature type="chain" id="PRO_5040826660" evidence="1">
    <location>
        <begin position="22"/>
        <end position="329"/>
    </location>
</feature>
<evidence type="ECO:0000313" key="3">
    <source>
        <dbReference type="Proteomes" id="UP001155241"/>
    </source>
</evidence>
<dbReference type="AlphaFoldDB" id="A0A9X2JIT8"/>
<keyword evidence="3" id="KW-1185">Reference proteome</keyword>
<accession>A0A9X2JIT8</accession>
<feature type="signal peptide" evidence="1">
    <location>
        <begin position="1"/>
        <end position="21"/>
    </location>
</feature>
<evidence type="ECO:0000256" key="1">
    <source>
        <dbReference type="SAM" id="SignalP"/>
    </source>
</evidence>
<comment type="caution">
    <text evidence="2">The sequence shown here is derived from an EMBL/GenBank/DDBJ whole genome shotgun (WGS) entry which is preliminary data.</text>
</comment>
<sequence length="329" mass="36449">MSRTIMSAVACCVLLASASQAAPLNTKDVAKDAKWFAHADLAALAESELMQQAASEWPKKEKKFRTWMQDNYGITPGEDLQSLTLFSNKYQKHSGVAILTADFDRQKVTSTLAEKDNVEKQQWQNYTLYTYDVSEHSATDHSYEGDHSNDKSEKRVTTVVADRHTIVCAKTPERVKWALKVLDDQEPSLDEAGQSSQVADKAQSALIYAAAMDLNELPEQDGALAVLRQHKSVCYSFSENGDTLTEQYTLKAVDEQVAKKMKEAVEGFIALADVWTADAPKLHKMMKESQVDRNGTQVTITWEGSTGEAMTAFERVAQAAAGLKQKQAK</sequence>
<gene>
    <name evidence="2" type="ORF">NG895_19280</name>
</gene>
<dbReference type="EMBL" id="JAMXLR010000065">
    <property type="protein sequence ID" value="MCO6046048.1"/>
    <property type="molecule type" value="Genomic_DNA"/>
</dbReference>
<proteinExistence type="predicted"/>
<reference evidence="2" key="1">
    <citation type="submission" date="2022-06" db="EMBL/GenBank/DDBJ databases">
        <title>Aeoliella straminimaris, a novel planctomycete from sediments.</title>
        <authorList>
            <person name="Vitorino I.R."/>
            <person name="Lage O.M."/>
        </authorList>
    </citation>
    <scope>NUCLEOTIDE SEQUENCE</scope>
    <source>
        <strain evidence="2">ICT_H6.2</strain>
    </source>
</reference>